<dbReference type="PROSITE" id="PS50850">
    <property type="entry name" value="MFS"/>
    <property type="match status" value="1"/>
</dbReference>
<feature type="transmembrane region" description="Helical" evidence="5">
    <location>
        <begin position="159"/>
        <end position="178"/>
    </location>
</feature>
<reference evidence="8" key="1">
    <citation type="journal article" date="2019" name="Int. J. Syst. Evol. Microbiol.">
        <title>The Global Catalogue of Microorganisms (GCM) 10K type strain sequencing project: providing services to taxonomists for standard genome sequencing and annotation.</title>
        <authorList>
            <consortium name="The Broad Institute Genomics Platform"/>
            <consortium name="The Broad Institute Genome Sequencing Center for Infectious Disease"/>
            <person name="Wu L."/>
            <person name="Ma J."/>
        </authorList>
    </citation>
    <scope>NUCLEOTIDE SEQUENCE [LARGE SCALE GENOMIC DNA]</scope>
    <source>
        <strain evidence="8">JCM 17555</strain>
    </source>
</reference>
<dbReference type="InterPro" id="IPR011701">
    <property type="entry name" value="MFS"/>
</dbReference>
<feature type="transmembrane region" description="Helical" evidence="5">
    <location>
        <begin position="70"/>
        <end position="89"/>
    </location>
</feature>
<feature type="transmembrane region" description="Helical" evidence="5">
    <location>
        <begin position="237"/>
        <end position="258"/>
    </location>
</feature>
<feature type="transmembrane region" description="Helical" evidence="5">
    <location>
        <begin position="199"/>
        <end position="217"/>
    </location>
</feature>
<evidence type="ECO:0000256" key="2">
    <source>
        <dbReference type="ARBA" id="ARBA00022692"/>
    </source>
</evidence>
<evidence type="ECO:0000256" key="3">
    <source>
        <dbReference type="ARBA" id="ARBA00022989"/>
    </source>
</evidence>
<dbReference type="RefSeq" id="WP_344804360.1">
    <property type="nucleotide sequence ID" value="NZ_BAABBO010000007.1"/>
</dbReference>
<dbReference type="Proteomes" id="UP001501337">
    <property type="component" value="Unassembled WGS sequence"/>
</dbReference>
<feature type="domain" description="Major facilitator superfamily (MFS) profile" evidence="6">
    <location>
        <begin position="203"/>
        <end position="388"/>
    </location>
</feature>
<protein>
    <submittedName>
        <fullName evidence="7">MFS transporter</fullName>
    </submittedName>
</protein>
<dbReference type="InterPro" id="IPR020846">
    <property type="entry name" value="MFS_dom"/>
</dbReference>
<comment type="caution">
    <text evidence="7">The sequence shown here is derived from an EMBL/GenBank/DDBJ whole genome shotgun (WGS) entry which is preliminary data.</text>
</comment>
<dbReference type="InterPro" id="IPR051788">
    <property type="entry name" value="MFS_Transporter"/>
</dbReference>
<keyword evidence="2 5" id="KW-0812">Transmembrane</keyword>
<proteinExistence type="predicted"/>
<dbReference type="InterPro" id="IPR036259">
    <property type="entry name" value="MFS_trans_sf"/>
</dbReference>
<dbReference type="SUPFAM" id="SSF103473">
    <property type="entry name" value="MFS general substrate transporter"/>
    <property type="match status" value="1"/>
</dbReference>
<evidence type="ECO:0000259" key="6">
    <source>
        <dbReference type="PROSITE" id="PS50850"/>
    </source>
</evidence>
<dbReference type="PANTHER" id="PTHR23514:SF13">
    <property type="entry name" value="INNER MEMBRANE PROTEIN YBJJ"/>
    <property type="match status" value="1"/>
</dbReference>
<feature type="transmembrane region" description="Helical" evidence="5">
    <location>
        <begin position="358"/>
        <end position="376"/>
    </location>
</feature>
<dbReference type="Gene3D" id="1.20.1250.20">
    <property type="entry name" value="MFS general substrate transporter like domains"/>
    <property type="match status" value="2"/>
</dbReference>
<name>A0ABP7NVW7_9GAMM</name>
<evidence type="ECO:0000256" key="5">
    <source>
        <dbReference type="SAM" id="Phobius"/>
    </source>
</evidence>
<evidence type="ECO:0000313" key="8">
    <source>
        <dbReference type="Proteomes" id="UP001501337"/>
    </source>
</evidence>
<dbReference type="CDD" id="cd17393">
    <property type="entry name" value="MFS_MosC_like"/>
    <property type="match status" value="1"/>
</dbReference>
<dbReference type="PROSITE" id="PS51257">
    <property type="entry name" value="PROKAR_LIPOPROTEIN"/>
    <property type="match status" value="1"/>
</dbReference>
<feature type="transmembrane region" description="Helical" evidence="5">
    <location>
        <begin position="7"/>
        <end position="30"/>
    </location>
</feature>
<feature type="transmembrane region" description="Helical" evidence="5">
    <location>
        <begin position="270"/>
        <end position="289"/>
    </location>
</feature>
<evidence type="ECO:0000313" key="7">
    <source>
        <dbReference type="EMBL" id="GAA3955212.1"/>
    </source>
</evidence>
<organism evidence="7 8">
    <name type="scientific">Allohahella marinimesophila</name>
    <dbReference type="NCBI Taxonomy" id="1054972"/>
    <lineage>
        <taxon>Bacteria</taxon>
        <taxon>Pseudomonadati</taxon>
        <taxon>Pseudomonadota</taxon>
        <taxon>Gammaproteobacteria</taxon>
        <taxon>Oceanospirillales</taxon>
        <taxon>Hahellaceae</taxon>
        <taxon>Allohahella</taxon>
    </lineage>
</organism>
<dbReference type="PANTHER" id="PTHR23514">
    <property type="entry name" value="BYPASS OF STOP CODON PROTEIN 6"/>
    <property type="match status" value="1"/>
</dbReference>
<evidence type="ECO:0000256" key="1">
    <source>
        <dbReference type="ARBA" id="ARBA00004141"/>
    </source>
</evidence>
<dbReference type="Pfam" id="PF07690">
    <property type="entry name" value="MFS_1"/>
    <property type="match status" value="1"/>
</dbReference>
<evidence type="ECO:0000256" key="4">
    <source>
        <dbReference type="ARBA" id="ARBA00023136"/>
    </source>
</evidence>
<gene>
    <name evidence="7" type="ORF">GCM10022278_12240</name>
</gene>
<keyword evidence="8" id="KW-1185">Reference proteome</keyword>
<comment type="subcellular location">
    <subcellularLocation>
        <location evidence="1">Membrane</location>
        <topology evidence="1">Multi-pass membrane protein</topology>
    </subcellularLocation>
</comment>
<feature type="transmembrane region" description="Helical" evidence="5">
    <location>
        <begin position="327"/>
        <end position="346"/>
    </location>
</feature>
<keyword evidence="4 5" id="KW-0472">Membrane</keyword>
<feature type="transmembrane region" description="Helical" evidence="5">
    <location>
        <begin position="295"/>
        <end position="315"/>
    </location>
</feature>
<keyword evidence="3 5" id="KW-1133">Transmembrane helix</keyword>
<dbReference type="EMBL" id="BAABBO010000007">
    <property type="protein sequence ID" value="GAA3955212.1"/>
    <property type="molecule type" value="Genomic_DNA"/>
</dbReference>
<feature type="transmembrane region" description="Helical" evidence="5">
    <location>
        <begin position="42"/>
        <end position="63"/>
    </location>
</feature>
<accession>A0ABP7NVW7</accession>
<sequence length="388" mass="40519">MSITPRFAISATFFAIGCNVALVSVMLPLIRLKFGFSEAEFGRFLLAFGCGALVALPLARFLLARYASATITRLAVFMAFIALALPALMPVPSLLVVTVFLAGVLLASADISMNANAVAVERLYVATGKGPMLSSCHGWYSAGGLAGLLIGPVGEMLGLEWMAILACATVLLFFALVNRGLLYEAPESSVKDPAAPARAFSPLLLVIGLAALVAFTAEGAVIDWSGVYLDTVMGVEPALFGLGFAAFSLSMAIMRFSGDALRARFGDRRVIAISLIVGAMAYLVIVYSPNVVITTLGYSLLGLGLANVVPVYFLMAANVPGLPHGSGLTLVVGLGYIGLLTFPPLIGWVAEAWSLRSAFAGLSVMLLLSLLVLVVVPARASRTEPVPA</sequence>